<reference evidence="1" key="1">
    <citation type="submission" date="2021-10" db="EMBL/GenBank/DDBJ databases">
        <title>Tropical sea cucumber genome reveals ecological adaptation and Cuvierian tubules defense mechanism.</title>
        <authorList>
            <person name="Chen T."/>
        </authorList>
    </citation>
    <scope>NUCLEOTIDE SEQUENCE</scope>
    <source>
        <strain evidence="1">Nanhai2018</strain>
        <tissue evidence="1">Muscle</tissue>
    </source>
</reference>
<dbReference type="GO" id="GO:0043625">
    <property type="term" value="C:delta DNA polymerase complex"/>
    <property type="evidence" value="ECO:0007669"/>
    <property type="project" value="TreeGrafter"/>
</dbReference>
<keyword evidence="2" id="KW-1185">Reference proteome</keyword>
<dbReference type="InterPro" id="IPR007218">
    <property type="entry name" value="DNA_pol_delta_4"/>
</dbReference>
<dbReference type="OrthoDB" id="337486at2759"/>
<dbReference type="Proteomes" id="UP001152320">
    <property type="component" value="Chromosome 4"/>
</dbReference>
<dbReference type="AlphaFoldDB" id="A0A9Q1CED8"/>
<dbReference type="PANTHER" id="PTHR14303:SF0">
    <property type="entry name" value="DNA POLYMERASE DELTA SUBUNIT 4"/>
    <property type="match status" value="1"/>
</dbReference>
<name>A0A9Q1CED8_HOLLE</name>
<gene>
    <name evidence="1" type="ORF">HOLleu_10109</name>
</gene>
<protein>
    <submittedName>
        <fullName evidence="1">DNA polymerase delta subunit 4</fullName>
    </submittedName>
</protein>
<dbReference type="GO" id="GO:0006261">
    <property type="term" value="P:DNA-templated DNA replication"/>
    <property type="evidence" value="ECO:0007669"/>
    <property type="project" value="TreeGrafter"/>
</dbReference>
<dbReference type="EMBL" id="JAIZAY010000004">
    <property type="protein sequence ID" value="KAJ8043145.1"/>
    <property type="molecule type" value="Genomic_DNA"/>
</dbReference>
<organism evidence="1 2">
    <name type="scientific">Holothuria leucospilota</name>
    <name type="common">Black long sea cucumber</name>
    <name type="synonym">Mertensiothuria leucospilota</name>
    <dbReference type="NCBI Taxonomy" id="206669"/>
    <lineage>
        <taxon>Eukaryota</taxon>
        <taxon>Metazoa</taxon>
        <taxon>Echinodermata</taxon>
        <taxon>Eleutherozoa</taxon>
        <taxon>Echinozoa</taxon>
        <taxon>Holothuroidea</taxon>
        <taxon>Aspidochirotacea</taxon>
        <taxon>Aspidochirotida</taxon>
        <taxon>Holothuriidae</taxon>
        <taxon>Holothuria</taxon>
    </lineage>
</organism>
<sequence length="114" mass="13679">MPRRKKQQLLTDKYPQEKKIVSKYFKTEQNDRKASGTDDVVRLTTEKQRSEDLKILKEFDLNWEYGPCAGITRLERWERAEKHDLNPPADVKDLILGHQDEDDYLHCLWKDYDL</sequence>
<dbReference type="GO" id="GO:0003887">
    <property type="term" value="F:DNA-directed DNA polymerase activity"/>
    <property type="evidence" value="ECO:0007669"/>
    <property type="project" value="TreeGrafter"/>
</dbReference>
<evidence type="ECO:0000313" key="2">
    <source>
        <dbReference type="Proteomes" id="UP001152320"/>
    </source>
</evidence>
<proteinExistence type="predicted"/>
<dbReference type="PANTHER" id="PTHR14303">
    <property type="entry name" value="DNA POLYMERASE DELTA SUBUNIT 4"/>
    <property type="match status" value="1"/>
</dbReference>
<evidence type="ECO:0000313" key="1">
    <source>
        <dbReference type="EMBL" id="KAJ8043145.1"/>
    </source>
</evidence>
<accession>A0A9Q1CED8</accession>
<dbReference type="Pfam" id="PF04081">
    <property type="entry name" value="DNA_pol_delta_4"/>
    <property type="match status" value="1"/>
</dbReference>
<comment type="caution">
    <text evidence="1">The sequence shown here is derived from an EMBL/GenBank/DDBJ whole genome shotgun (WGS) entry which is preliminary data.</text>
</comment>
<dbReference type="GO" id="GO:0000731">
    <property type="term" value="P:DNA synthesis involved in DNA repair"/>
    <property type="evidence" value="ECO:0007669"/>
    <property type="project" value="InterPro"/>
</dbReference>